<dbReference type="OMA" id="MYLHSIR"/>
<dbReference type="GeneID" id="104591379"/>
<reference evidence="3" key="1">
    <citation type="submission" date="2025-08" db="UniProtKB">
        <authorList>
            <consortium name="RefSeq"/>
        </authorList>
    </citation>
    <scope>IDENTIFICATION</scope>
</reference>
<dbReference type="AlphaFoldDB" id="A0A1U7ZKU9"/>
<dbReference type="PANTHER" id="PTHR34794">
    <property type="entry name" value="EXPRESSED PROTEIN"/>
    <property type="match status" value="1"/>
</dbReference>
<evidence type="ECO:0000256" key="1">
    <source>
        <dbReference type="SAM" id="MobiDB-lite"/>
    </source>
</evidence>
<evidence type="ECO:0000313" key="2">
    <source>
        <dbReference type="Proteomes" id="UP000189703"/>
    </source>
</evidence>
<protein>
    <submittedName>
        <fullName evidence="3">Uncharacterized protein LOC104591379</fullName>
    </submittedName>
</protein>
<accession>A0A1U7ZKU9</accession>
<dbReference type="PANTHER" id="PTHR34794:SF1">
    <property type="entry name" value="OS10G0101800 PROTEIN"/>
    <property type="match status" value="1"/>
</dbReference>
<organism evidence="2 3">
    <name type="scientific">Nelumbo nucifera</name>
    <name type="common">Sacred lotus</name>
    <dbReference type="NCBI Taxonomy" id="4432"/>
    <lineage>
        <taxon>Eukaryota</taxon>
        <taxon>Viridiplantae</taxon>
        <taxon>Streptophyta</taxon>
        <taxon>Embryophyta</taxon>
        <taxon>Tracheophyta</taxon>
        <taxon>Spermatophyta</taxon>
        <taxon>Magnoliopsida</taxon>
        <taxon>Proteales</taxon>
        <taxon>Nelumbonaceae</taxon>
        <taxon>Nelumbo</taxon>
    </lineage>
</organism>
<name>A0A1U7ZKU9_NELNU</name>
<feature type="region of interest" description="Disordered" evidence="1">
    <location>
        <begin position="133"/>
        <end position="167"/>
    </location>
</feature>
<feature type="compositionally biased region" description="Basic residues" evidence="1">
    <location>
        <begin position="31"/>
        <end position="41"/>
    </location>
</feature>
<dbReference type="OrthoDB" id="689462at2759"/>
<proteinExistence type="predicted"/>
<dbReference type="Proteomes" id="UP000189703">
    <property type="component" value="Unplaced"/>
</dbReference>
<gene>
    <name evidence="3" type="primary">LOC104591379</name>
</gene>
<feature type="compositionally biased region" description="Low complexity" evidence="1">
    <location>
        <begin position="150"/>
        <end position="160"/>
    </location>
</feature>
<dbReference type="eggNOG" id="ENOG502SAQX">
    <property type="taxonomic scope" value="Eukaryota"/>
</dbReference>
<dbReference type="RefSeq" id="XP_010248470.1">
    <property type="nucleotide sequence ID" value="XM_010250168.2"/>
</dbReference>
<dbReference type="STRING" id="4432.A0A1U7ZKU9"/>
<dbReference type="Pfam" id="PF05678">
    <property type="entry name" value="VQ"/>
    <property type="match status" value="1"/>
</dbReference>
<dbReference type="InterPro" id="IPR008889">
    <property type="entry name" value="VQ"/>
</dbReference>
<feature type="region of interest" description="Disordered" evidence="1">
    <location>
        <begin position="1"/>
        <end position="53"/>
    </location>
</feature>
<dbReference type="KEGG" id="nnu:104591379"/>
<dbReference type="InterPro" id="IPR039610">
    <property type="entry name" value="VQ29"/>
</dbReference>
<evidence type="ECO:0000313" key="3">
    <source>
        <dbReference type="RefSeq" id="XP_010248470.1"/>
    </source>
</evidence>
<keyword evidence="2" id="KW-1185">Reference proteome</keyword>
<sequence>MDPQFASSPSSSNSTDVQPNPPPPTTMYLHSIRKTPAKPWKKQGPSPPPRVYRVNSRNFRQVVQHLTGSPDHVIRSRHLQSVAPPPLNVVAPPLYRSSYSSTDVSEQPQLCSPDLSLSVVHKCISYNELLQTEAHPDSQPQPEKKSDHGSSFSFCTSPSSLTWSSLF</sequence>